<feature type="region of interest" description="Disordered" evidence="1">
    <location>
        <begin position="1"/>
        <end position="26"/>
    </location>
</feature>
<evidence type="ECO:0000313" key="4">
    <source>
        <dbReference type="Proteomes" id="UP001234989"/>
    </source>
</evidence>
<reference evidence="3" key="1">
    <citation type="submission" date="2023-08" db="EMBL/GenBank/DDBJ databases">
        <title>A de novo genome assembly of Solanum verrucosum Schlechtendal, a Mexican diploid species geographically isolated from the other diploid A-genome species in potato relatives.</title>
        <authorList>
            <person name="Hosaka K."/>
        </authorList>
    </citation>
    <scope>NUCLEOTIDE SEQUENCE</scope>
    <source>
        <tissue evidence="3">Young leaves</tissue>
    </source>
</reference>
<gene>
    <name evidence="3" type="ORF">MTR67_034521</name>
</gene>
<keyword evidence="4" id="KW-1185">Reference proteome</keyword>
<evidence type="ECO:0000313" key="3">
    <source>
        <dbReference type="EMBL" id="WMV41136.1"/>
    </source>
</evidence>
<organism evidence="3 4">
    <name type="scientific">Solanum verrucosum</name>
    <dbReference type="NCBI Taxonomy" id="315347"/>
    <lineage>
        <taxon>Eukaryota</taxon>
        <taxon>Viridiplantae</taxon>
        <taxon>Streptophyta</taxon>
        <taxon>Embryophyta</taxon>
        <taxon>Tracheophyta</taxon>
        <taxon>Spermatophyta</taxon>
        <taxon>Magnoliopsida</taxon>
        <taxon>eudicotyledons</taxon>
        <taxon>Gunneridae</taxon>
        <taxon>Pentapetalae</taxon>
        <taxon>asterids</taxon>
        <taxon>lamiids</taxon>
        <taxon>Solanales</taxon>
        <taxon>Solanaceae</taxon>
        <taxon>Solanoideae</taxon>
        <taxon>Solaneae</taxon>
        <taxon>Solanum</taxon>
    </lineage>
</organism>
<accession>A0AAF0U8J0</accession>
<dbReference type="EMBL" id="CP133619">
    <property type="protein sequence ID" value="WMV41136.1"/>
    <property type="molecule type" value="Genomic_DNA"/>
</dbReference>
<dbReference type="PANTHER" id="PTHR33180">
    <property type="entry name" value="PHOTOSYSTEM II CP43 REACTION CENTER PROTEIN"/>
    <property type="match status" value="1"/>
</dbReference>
<sequence>MLHPSKISVPLTPPPTPTPTPAPEQTMRFSTDGVVDGYPEVWDTLKFYKFEVFTKSWVPYIPTWVWELYFFYGDLVPKGKKKAIMIKSNDGVMVRGRKKKTLEDLKGWLAPVLSYVTPRWIEAGTLIEKDLNVATRYWFRFISSTIMPSQNESIFRHPKANCLGSITDQQRLNLGLLIEQEMDMRPKQSQTFIPFPVEYLRDDADNRRVASVYKSLEVDVDMLPIEEIMPPKASGPTNMRASWVEAVLLGLIEQTVVDALSPIRAEIRDHREMIDGHGLALDAFTLRIEGCEKSQGATDAVTALKADLRYLTFRAPIFHPFSEVPFVTMIGDVARAEGVDVKPEAETDEEELGVRDYAIYDDLADLEGAIIRLICKHPLERVNGRPAKRYPNPQCQEAPNATEVHPFQGEVIDGEFKNNIQMLTQVVADEVVQLGAGLQDVTYASRIHDFLRMNPP</sequence>
<name>A0AAF0U8J0_SOLVR</name>
<feature type="compositionally biased region" description="Pro residues" evidence="1">
    <location>
        <begin position="11"/>
        <end position="22"/>
    </location>
</feature>
<protein>
    <recommendedName>
        <fullName evidence="2">Putative plant transposon protein domain-containing protein</fullName>
    </recommendedName>
</protein>
<evidence type="ECO:0000259" key="2">
    <source>
        <dbReference type="Pfam" id="PF20167"/>
    </source>
</evidence>
<dbReference type="InterPro" id="IPR046796">
    <property type="entry name" value="Transposase_32_dom"/>
</dbReference>
<dbReference type="Pfam" id="PF20167">
    <property type="entry name" value="Transposase_32"/>
    <property type="match status" value="1"/>
</dbReference>
<dbReference type="PANTHER" id="PTHR33180:SF31">
    <property type="entry name" value="POLYPROTEIN PROTEIN"/>
    <property type="match status" value="1"/>
</dbReference>
<feature type="domain" description="Putative plant transposon protein" evidence="2">
    <location>
        <begin position="47"/>
        <end position="197"/>
    </location>
</feature>
<dbReference type="Proteomes" id="UP001234989">
    <property type="component" value="Chromosome 8"/>
</dbReference>
<evidence type="ECO:0000256" key="1">
    <source>
        <dbReference type="SAM" id="MobiDB-lite"/>
    </source>
</evidence>
<proteinExistence type="predicted"/>
<dbReference type="AlphaFoldDB" id="A0AAF0U8J0"/>